<organism evidence="3 4">
    <name type="scientific">Strongyloides papillosus</name>
    <name type="common">Intestinal threadworm</name>
    <dbReference type="NCBI Taxonomy" id="174720"/>
    <lineage>
        <taxon>Eukaryota</taxon>
        <taxon>Metazoa</taxon>
        <taxon>Ecdysozoa</taxon>
        <taxon>Nematoda</taxon>
        <taxon>Chromadorea</taxon>
        <taxon>Rhabditida</taxon>
        <taxon>Tylenchina</taxon>
        <taxon>Panagrolaimomorpha</taxon>
        <taxon>Strongyloidoidea</taxon>
        <taxon>Strongyloididae</taxon>
        <taxon>Strongyloides</taxon>
    </lineage>
</organism>
<feature type="region of interest" description="Disordered" evidence="1">
    <location>
        <begin position="149"/>
        <end position="222"/>
    </location>
</feature>
<evidence type="ECO:0000256" key="2">
    <source>
        <dbReference type="SAM" id="Phobius"/>
    </source>
</evidence>
<accession>A0A0N5BN92</accession>
<feature type="compositionally biased region" description="Basic and acidic residues" evidence="1">
    <location>
        <begin position="58"/>
        <end position="73"/>
    </location>
</feature>
<protein>
    <submittedName>
        <fullName evidence="4">Tudor domain-containing protein</fullName>
    </submittedName>
</protein>
<keyword evidence="3" id="KW-1185">Reference proteome</keyword>
<sequence>MTISVKSNTTIKDSNNYYGGLILSKIKEPIHTSQIIQRNKTKNISYIEKNKRSTNSKDLSDKPKSRNNRKTERSQFVSIPNPLSREPYKSMSMDLTSDSNDKFKDNNEINLESGENSGLIVTLSVIFGIIFVSAVIGCCLYSYFTIKKNAKHDRHKKKSKKKSGRRSSRKSSRSKKGKSKKSSGKSKSRSKKKGKRSKRSRSRRSKREKSSPVHDYSSGDNREILKNSAYLYPNSINQQNVPQAVGDTHNSLYQNDNMQGNMSHYQMQLLQQSHIANQAVGNNRVDINIPATTPNQIPNPSPNNLPNIQQINNPPNHQIQNVPDNNLNVKKDAVSHRCTCNHEVAIDQVIYVSYGEDNWQKAKENDTLSCFSFQIPSNFSINNNPM</sequence>
<dbReference type="Proteomes" id="UP000046392">
    <property type="component" value="Unplaced"/>
</dbReference>
<evidence type="ECO:0000313" key="3">
    <source>
        <dbReference type="Proteomes" id="UP000046392"/>
    </source>
</evidence>
<reference evidence="4" key="1">
    <citation type="submission" date="2017-02" db="UniProtKB">
        <authorList>
            <consortium name="WormBaseParasite"/>
        </authorList>
    </citation>
    <scope>IDENTIFICATION</scope>
</reference>
<proteinExistence type="predicted"/>
<evidence type="ECO:0000313" key="4">
    <source>
        <dbReference type="WBParaSite" id="SPAL_0000737100.1"/>
    </source>
</evidence>
<feature type="region of interest" description="Disordered" evidence="1">
    <location>
        <begin position="46"/>
        <end position="108"/>
    </location>
</feature>
<dbReference type="WBParaSite" id="SPAL_0000737100.1">
    <property type="protein sequence ID" value="SPAL_0000737100.1"/>
    <property type="gene ID" value="SPAL_0000737100"/>
</dbReference>
<keyword evidence="2" id="KW-0812">Transmembrane</keyword>
<keyword evidence="2" id="KW-0472">Membrane</keyword>
<feature type="compositionally biased region" description="Basic residues" evidence="1">
    <location>
        <begin position="149"/>
        <end position="207"/>
    </location>
</feature>
<keyword evidence="2" id="KW-1133">Transmembrane helix</keyword>
<dbReference type="AlphaFoldDB" id="A0A0N5BN92"/>
<evidence type="ECO:0000256" key="1">
    <source>
        <dbReference type="SAM" id="MobiDB-lite"/>
    </source>
</evidence>
<feature type="transmembrane region" description="Helical" evidence="2">
    <location>
        <begin position="119"/>
        <end position="144"/>
    </location>
</feature>
<name>A0A0N5BN92_STREA</name>